<dbReference type="InterPro" id="IPR023214">
    <property type="entry name" value="HAD_sf"/>
</dbReference>
<organism evidence="1 2">
    <name type="scientific">Staphylococcus warneri</name>
    <dbReference type="NCBI Taxonomy" id="1292"/>
    <lineage>
        <taxon>Bacteria</taxon>
        <taxon>Bacillati</taxon>
        <taxon>Bacillota</taxon>
        <taxon>Bacilli</taxon>
        <taxon>Bacillales</taxon>
        <taxon>Staphylococcaceae</taxon>
        <taxon>Staphylococcus</taxon>
    </lineage>
</organism>
<dbReference type="Gene3D" id="3.40.50.1000">
    <property type="entry name" value="HAD superfamily/HAD-like"/>
    <property type="match status" value="1"/>
</dbReference>
<keyword evidence="1" id="KW-0413">Isomerase</keyword>
<dbReference type="Proteomes" id="UP000240717">
    <property type="component" value="Unassembled WGS sequence"/>
</dbReference>
<proteinExistence type="predicted"/>
<evidence type="ECO:0000313" key="2">
    <source>
        <dbReference type="Proteomes" id="UP000240717"/>
    </source>
</evidence>
<name>A0A2T4Q068_STAWA</name>
<sequence length="278" mass="32358">MNYSLENFQPQHDYLICVDSDGCGMDTMTIKHERAFGPALLDIWNLDDMKEQVLERWNQFNLYEITRGINRFQGLEKMLTELHEQGRTVDGYHDIKEWVDHTSTFSNPQLEQDMKTHPQKKGLRLALDWSNRVNELIGRLPSLGAFENVHSTLKHAHHDTDIVIVSSANLQAVETEWTEHHLTPFLTSIFAQEVGTKKHCIQQLKQHYKPDHILVLGDARGDLQAAQDNQVYFYPILAGNEATSWSNLDQTYLKLFINNQFDNTIQDRVIQQFYNNFD</sequence>
<dbReference type="STRING" id="1194526.A284_11515"/>
<dbReference type="GO" id="GO:0016853">
    <property type="term" value="F:isomerase activity"/>
    <property type="evidence" value="ECO:0007669"/>
    <property type="project" value="UniProtKB-KW"/>
</dbReference>
<reference evidence="1 2" key="1">
    <citation type="journal article" date="2016" name="Front. Microbiol.">
        <title>Comprehensive Phylogenetic Analysis of Bovine Non-aureus Staphylococci Species Based on Whole-Genome Sequencing.</title>
        <authorList>
            <person name="Naushad S."/>
            <person name="Barkema H.W."/>
            <person name="Luby C."/>
            <person name="Condas L.A."/>
            <person name="Nobrega D.B."/>
            <person name="Carson D.A."/>
            <person name="De Buck J."/>
        </authorList>
    </citation>
    <scope>NUCLEOTIDE SEQUENCE [LARGE SCALE GENOMIC DNA]</scope>
    <source>
        <strain evidence="1 2">SNUC 2993</strain>
    </source>
</reference>
<dbReference type="SUPFAM" id="SSF56784">
    <property type="entry name" value="HAD-like"/>
    <property type="match status" value="1"/>
</dbReference>
<gene>
    <name evidence="1" type="ORF">BU085_06880</name>
</gene>
<dbReference type="RefSeq" id="WP_107532958.1">
    <property type="nucleotide sequence ID" value="NZ_PZEV01000019.1"/>
</dbReference>
<evidence type="ECO:0000313" key="1">
    <source>
        <dbReference type="EMBL" id="PTI50962.1"/>
    </source>
</evidence>
<dbReference type="AlphaFoldDB" id="A0A2T4Q068"/>
<accession>A0A2T4Q068</accession>
<comment type="caution">
    <text evidence="1">The sequence shown here is derived from an EMBL/GenBank/DDBJ whole genome shotgun (WGS) entry which is preliminary data.</text>
</comment>
<dbReference type="EMBL" id="PZEV01000019">
    <property type="protein sequence ID" value="PTI50962.1"/>
    <property type="molecule type" value="Genomic_DNA"/>
</dbReference>
<dbReference type="InterPro" id="IPR036412">
    <property type="entry name" value="HAD-like_sf"/>
</dbReference>
<protein>
    <submittedName>
        <fullName evidence="1">Glucuronate isomerase</fullName>
    </submittedName>
</protein>